<evidence type="ECO:0000313" key="1">
    <source>
        <dbReference type="EMBL" id="KAJ8624572.1"/>
    </source>
</evidence>
<keyword evidence="2" id="KW-1185">Reference proteome</keyword>
<evidence type="ECO:0000313" key="2">
    <source>
        <dbReference type="Proteomes" id="UP001234297"/>
    </source>
</evidence>
<protein>
    <submittedName>
        <fullName evidence="1">Uncharacterized protein</fullName>
    </submittedName>
</protein>
<reference evidence="1 2" key="1">
    <citation type="journal article" date="2022" name="Hortic Res">
        <title>A haplotype resolved chromosomal level avocado genome allows analysis of novel avocado genes.</title>
        <authorList>
            <person name="Nath O."/>
            <person name="Fletcher S.J."/>
            <person name="Hayward A."/>
            <person name="Shaw L.M."/>
            <person name="Masouleh A.K."/>
            <person name="Furtado A."/>
            <person name="Henry R.J."/>
            <person name="Mitter N."/>
        </authorList>
    </citation>
    <scope>NUCLEOTIDE SEQUENCE [LARGE SCALE GENOMIC DNA]</scope>
    <source>
        <strain evidence="2">cv. Hass</strain>
    </source>
</reference>
<gene>
    <name evidence="1" type="ORF">MRB53_033102</name>
</gene>
<proteinExistence type="predicted"/>
<organism evidence="1 2">
    <name type="scientific">Persea americana</name>
    <name type="common">Avocado</name>
    <dbReference type="NCBI Taxonomy" id="3435"/>
    <lineage>
        <taxon>Eukaryota</taxon>
        <taxon>Viridiplantae</taxon>
        <taxon>Streptophyta</taxon>
        <taxon>Embryophyta</taxon>
        <taxon>Tracheophyta</taxon>
        <taxon>Spermatophyta</taxon>
        <taxon>Magnoliopsida</taxon>
        <taxon>Magnoliidae</taxon>
        <taxon>Laurales</taxon>
        <taxon>Lauraceae</taxon>
        <taxon>Persea</taxon>
    </lineage>
</organism>
<dbReference type="EMBL" id="CM056819">
    <property type="protein sequence ID" value="KAJ8624572.1"/>
    <property type="molecule type" value="Genomic_DNA"/>
</dbReference>
<accession>A0ACC2KUS4</accession>
<comment type="caution">
    <text evidence="1">The sequence shown here is derived from an EMBL/GenBank/DDBJ whole genome shotgun (WGS) entry which is preliminary data.</text>
</comment>
<name>A0ACC2KUS4_PERAE</name>
<sequence length="67" mass="7462">MLKPLYVFTALLRKREEAFSSSLTIAEERLAMARLERRGEVQSSPVIGDLGLLVWGDGIGADDRDLQ</sequence>
<dbReference type="Proteomes" id="UP001234297">
    <property type="component" value="Chromosome 11"/>
</dbReference>